<dbReference type="PATRIC" id="fig|1538.10.peg.2949"/>
<dbReference type="InterPro" id="IPR009665">
    <property type="entry name" value="YyaC"/>
</dbReference>
<evidence type="ECO:0000313" key="1">
    <source>
        <dbReference type="EMBL" id="OAA85085.1"/>
    </source>
</evidence>
<dbReference type="Pfam" id="PF06866">
    <property type="entry name" value="DUF1256"/>
    <property type="match status" value="1"/>
</dbReference>
<dbReference type="EMBL" id="LITT01000034">
    <property type="protein sequence ID" value="OAA85085.1"/>
    <property type="molecule type" value="Genomic_DNA"/>
</dbReference>
<reference evidence="1 2" key="1">
    <citation type="journal article" date="2015" name="Biotechnol. Bioeng.">
        <title>Genome sequence and phenotypic characterization of Caulobacter segnis.</title>
        <authorList>
            <person name="Patel S."/>
            <person name="Fletcher B."/>
            <person name="Scott D.C."/>
            <person name="Ely B."/>
        </authorList>
    </citation>
    <scope>NUCLEOTIDE SEQUENCE [LARGE SCALE GENOMIC DNA]</scope>
    <source>
        <strain evidence="1 2">ERI-2</strain>
    </source>
</reference>
<dbReference type="NCBIfam" id="TIGR02841">
    <property type="entry name" value="spore_YyaC"/>
    <property type="match status" value="1"/>
</dbReference>
<evidence type="ECO:0000313" key="2">
    <source>
        <dbReference type="Proteomes" id="UP000077407"/>
    </source>
</evidence>
<dbReference type="InterPro" id="IPR023430">
    <property type="entry name" value="Pept_HybD-like_dom_sf"/>
</dbReference>
<sequence>MKGVCVNYYEEGAYKILGEALKDFIDDKTIIVNIGTDGVLGDCIGPLLGSMLVGMGLQIPVIGTLNDPIHAGNCTFKILEIKKKFAGYKVVAVDSCLGKNVGYIKMEKGSIKVGAGISKKYAEVGDVFIKAIVAGEESAKKFAQLKIRLRYIYNMSLVIAEAILYASKKGV</sequence>
<evidence type="ECO:0008006" key="3">
    <source>
        <dbReference type="Google" id="ProtNLM"/>
    </source>
</evidence>
<accession>A0A168MS53</accession>
<organism evidence="1 2">
    <name type="scientific">Clostridium ljungdahlii</name>
    <dbReference type="NCBI Taxonomy" id="1538"/>
    <lineage>
        <taxon>Bacteria</taxon>
        <taxon>Bacillati</taxon>
        <taxon>Bacillota</taxon>
        <taxon>Clostridia</taxon>
        <taxon>Eubacteriales</taxon>
        <taxon>Clostridiaceae</taxon>
        <taxon>Clostridium</taxon>
    </lineage>
</organism>
<gene>
    <name evidence="1" type="ORF">WY13_02570</name>
</gene>
<comment type="caution">
    <text evidence="1">The sequence shown here is derived from an EMBL/GenBank/DDBJ whole genome shotgun (WGS) entry which is preliminary data.</text>
</comment>
<dbReference type="OrthoDB" id="9815953at2"/>
<name>A0A168MS53_9CLOT</name>
<proteinExistence type="predicted"/>
<dbReference type="RefSeq" id="WP_063555968.1">
    <property type="nucleotide sequence ID" value="NZ_LITT01000034.1"/>
</dbReference>
<dbReference type="AlphaFoldDB" id="A0A168MS53"/>
<dbReference type="SUPFAM" id="SSF53163">
    <property type="entry name" value="HybD-like"/>
    <property type="match status" value="1"/>
</dbReference>
<dbReference type="Proteomes" id="UP000077407">
    <property type="component" value="Unassembled WGS sequence"/>
</dbReference>
<protein>
    <recommendedName>
        <fullName evidence="3">Sporulation protein YyaC</fullName>
    </recommendedName>
</protein>